<comment type="similarity">
    <text evidence="1">Belongs to the ARG7 family.</text>
</comment>
<dbReference type="GO" id="GO:0009733">
    <property type="term" value="P:response to auxin"/>
    <property type="evidence" value="ECO:0007669"/>
    <property type="project" value="InterPro"/>
</dbReference>
<keyword evidence="3" id="KW-1185">Reference proteome</keyword>
<dbReference type="OrthoDB" id="660486at2759"/>
<evidence type="ECO:0000313" key="3">
    <source>
        <dbReference type="Proteomes" id="UP000245207"/>
    </source>
</evidence>
<comment type="caution">
    <text evidence="2">The sequence shown here is derived from an EMBL/GenBank/DDBJ whole genome shotgun (WGS) entry which is preliminary data.</text>
</comment>
<protein>
    <submittedName>
        <fullName evidence="2">Small auxin-up RNA</fullName>
    </submittedName>
</protein>
<proteinExistence type="inferred from homology"/>
<organism evidence="2 3">
    <name type="scientific">Artemisia annua</name>
    <name type="common">Sweet wormwood</name>
    <dbReference type="NCBI Taxonomy" id="35608"/>
    <lineage>
        <taxon>Eukaryota</taxon>
        <taxon>Viridiplantae</taxon>
        <taxon>Streptophyta</taxon>
        <taxon>Embryophyta</taxon>
        <taxon>Tracheophyta</taxon>
        <taxon>Spermatophyta</taxon>
        <taxon>Magnoliopsida</taxon>
        <taxon>eudicotyledons</taxon>
        <taxon>Gunneridae</taxon>
        <taxon>Pentapetalae</taxon>
        <taxon>asterids</taxon>
        <taxon>campanulids</taxon>
        <taxon>Asterales</taxon>
        <taxon>Asteraceae</taxon>
        <taxon>Asteroideae</taxon>
        <taxon>Anthemideae</taxon>
        <taxon>Artemisiinae</taxon>
        <taxon>Artemisia</taxon>
    </lineage>
</organism>
<gene>
    <name evidence="2" type="ORF">CTI12_AA465750</name>
</gene>
<sequence>MMDSIEGDKGKKNFLVKTWNRCQPFGKGGVSCTSSKNKLTPEGCFPVYVGLEKQRFNIKTKYANHPLFTMLLEDAENEYGYNSNGPICLPCDVDLFYKVLAEMEANEVQPLECGFAYGSCSPFNPSRRLGSHGAKFMGKGYGSYGPLTPLSLIKMN</sequence>
<dbReference type="STRING" id="35608.A0A2U1LQ98"/>
<dbReference type="EMBL" id="PKPP01008262">
    <property type="protein sequence ID" value="PWA51161.1"/>
    <property type="molecule type" value="Genomic_DNA"/>
</dbReference>
<name>A0A2U1LQ98_ARTAN</name>
<dbReference type="Proteomes" id="UP000245207">
    <property type="component" value="Unassembled WGS sequence"/>
</dbReference>
<dbReference type="Pfam" id="PF02519">
    <property type="entry name" value="Auxin_inducible"/>
    <property type="match status" value="1"/>
</dbReference>
<dbReference type="PANTHER" id="PTHR31374:SF399">
    <property type="entry name" value="AUXIN-RESPONSIVE PROTEIN SAUR71-LIKE"/>
    <property type="match status" value="1"/>
</dbReference>
<dbReference type="AlphaFoldDB" id="A0A2U1LQ98"/>
<reference evidence="2 3" key="1">
    <citation type="journal article" date="2018" name="Mol. Plant">
        <title>The genome of Artemisia annua provides insight into the evolution of Asteraceae family and artemisinin biosynthesis.</title>
        <authorList>
            <person name="Shen Q."/>
            <person name="Zhang L."/>
            <person name="Liao Z."/>
            <person name="Wang S."/>
            <person name="Yan T."/>
            <person name="Shi P."/>
            <person name="Liu M."/>
            <person name="Fu X."/>
            <person name="Pan Q."/>
            <person name="Wang Y."/>
            <person name="Lv Z."/>
            <person name="Lu X."/>
            <person name="Zhang F."/>
            <person name="Jiang W."/>
            <person name="Ma Y."/>
            <person name="Chen M."/>
            <person name="Hao X."/>
            <person name="Li L."/>
            <person name="Tang Y."/>
            <person name="Lv G."/>
            <person name="Zhou Y."/>
            <person name="Sun X."/>
            <person name="Brodelius P.E."/>
            <person name="Rose J.K.C."/>
            <person name="Tang K."/>
        </authorList>
    </citation>
    <scope>NUCLEOTIDE SEQUENCE [LARGE SCALE GENOMIC DNA]</scope>
    <source>
        <strain evidence="3">cv. Huhao1</strain>
        <tissue evidence="2">Leaf</tissue>
    </source>
</reference>
<evidence type="ECO:0000256" key="1">
    <source>
        <dbReference type="ARBA" id="ARBA00006974"/>
    </source>
</evidence>
<dbReference type="PANTHER" id="PTHR31374">
    <property type="entry name" value="AUXIN-INDUCED PROTEIN-LIKE-RELATED"/>
    <property type="match status" value="1"/>
</dbReference>
<accession>A0A2U1LQ98</accession>
<dbReference type="InterPro" id="IPR003676">
    <property type="entry name" value="SAUR_fam"/>
</dbReference>
<evidence type="ECO:0000313" key="2">
    <source>
        <dbReference type="EMBL" id="PWA51161.1"/>
    </source>
</evidence>